<dbReference type="GO" id="GO:0015562">
    <property type="term" value="F:efflux transmembrane transporter activity"/>
    <property type="evidence" value="ECO:0007669"/>
    <property type="project" value="TreeGrafter"/>
</dbReference>
<dbReference type="RefSeq" id="WP_043115271.1">
    <property type="nucleotide sequence ID" value="NZ_JRAA01000001.1"/>
</dbReference>
<feature type="transmembrane region" description="Helical" evidence="2">
    <location>
        <begin position="12"/>
        <end position="29"/>
    </location>
</feature>
<accession>A0A1T2KDZ8</accession>
<evidence type="ECO:0000256" key="2">
    <source>
        <dbReference type="SAM" id="Phobius"/>
    </source>
</evidence>
<sequence length="437" mass="47968">MSKASRLKPLWIIPPIVIGVLVLMFMNAGKKAPIQVENAEVARVVRTITVPQVDFQPVAEGYGVVQPARVWSAVAQVTGRVIEMHPRLRDGEIITAGTPLFRIDPVDYELALAQLKAELTEIDVQQSNTKDLLAIEQRNLELAGREADRLKKLAEIGTTSGSDTDQAERTMLNSRTSVQNLQNSLALLPTQRKVIEAKLAQAERDLENTSIKAPFNLRIANLAIETDQFVTTGQTLFQGDSVDRSEIVAQVAMSSLRHLFFGRGTDGPNTEQLGAGIAEYADLSPVIQMELGSDVAEWDAEFVRFTDSIDSQTRTIGAVVALDKPFEKVIPGHRPPLSKGMFVKVLLRGRIQPQQIVIPRSAIRDGKVSIVDSEQRLVIKKIDLLYHQDDLSVIQSGIEAGQQLVVSDLIPAVEGMLLQPQPDQTAEKKLLRSAGAE</sequence>
<dbReference type="Gene3D" id="2.40.50.100">
    <property type="match status" value="1"/>
</dbReference>
<reference evidence="3 4" key="1">
    <citation type="submission" date="2016-11" db="EMBL/GenBank/DDBJ databases">
        <title>Mixed transmission modes and dynamic genome evolution in an obligate animal-bacterial symbiosis.</title>
        <authorList>
            <person name="Russell S.L."/>
            <person name="Corbett-Detig R.B."/>
            <person name="Cavanaugh C.M."/>
        </authorList>
    </citation>
    <scope>NUCLEOTIDE SEQUENCE [LARGE SCALE GENOMIC DNA]</scope>
    <source>
        <strain evidence="3">MA-KB16</strain>
    </source>
</reference>
<gene>
    <name evidence="3" type="ORF">BOV88_03835</name>
</gene>
<protein>
    <submittedName>
        <fullName evidence="3">Efflux transporter periplasmic adaptor subunit</fullName>
    </submittedName>
</protein>
<dbReference type="OrthoDB" id="9806939at2"/>
<evidence type="ECO:0000313" key="4">
    <source>
        <dbReference type="Proteomes" id="UP000190962"/>
    </source>
</evidence>
<keyword evidence="2" id="KW-0472">Membrane</keyword>
<proteinExistence type="inferred from homology"/>
<dbReference type="Gene3D" id="2.40.30.170">
    <property type="match status" value="1"/>
</dbReference>
<evidence type="ECO:0000313" key="3">
    <source>
        <dbReference type="EMBL" id="OOY35777.1"/>
    </source>
</evidence>
<keyword evidence="2" id="KW-0812">Transmembrane</keyword>
<dbReference type="GO" id="GO:1990281">
    <property type="term" value="C:efflux pump complex"/>
    <property type="evidence" value="ECO:0007669"/>
    <property type="project" value="TreeGrafter"/>
</dbReference>
<organism evidence="3 4">
    <name type="scientific">Solemya velum gill symbiont</name>
    <dbReference type="NCBI Taxonomy" id="2340"/>
    <lineage>
        <taxon>Bacteria</taxon>
        <taxon>Pseudomonadati</taxon>
        <taxon>Pseudomonadota</taxon>
        <taxon>Gammaproteobacteria</taxon>
        <taxon>sulfur-oxidizing symbionts</taxon>
    </lineage>
</organism>
<dbReference type="EMBL" id="MPNX01000003">
    <property type="protein sequence ID" value="OOY35777.1"/>
    <property type="molecule type" value="Genomic_DNA"/>
</dbReference>
<dbReference type="AlphaFoldDB" id="A0A1T2KDZ8"/>
<keyword evidence="2" id="KW-1133">Transmembrane helix</keyword>
<comment type="similarity">
    <text evidence="1">Belongs to the membrane fusion protein (MFP) (TC 8.A.1) family.</text>
</comment>
<dbReference type="NCBIfam" id="TIGR01730">
    <property type="entry name" value="RND_mfp"/>
    <property type="match status" value="1"/>
</dbReference>
<dbReference type="PANTHER" id="PTHR30469">
    <property type="entry name" value="MULTIDRUG RESISTANCE PROTEIN MDTA"/>
    <property type="match status" value="1"/>
</dbReference>
<dbReference type="Gene3D" id="2.40.420.20">
    <property type="match status" value="1"/>
</dbReference>
<dbReference type="Proteomes" id="UP000190962">
    <property type="component" value="Unassembled WGS sequence"/>
</dbReference>
<dbReference type="SUPFAM" id="SSF111369">
    <property type="entry name" value="HlyD-like secretion proteins"/>
    <property type="match status" value="1"/>
</dbReference>
<name>A0A1T2KDZ8_SOVGS</name>
<evidence type="ECO:0000256" key="1">
    <source>
        <dbReference type="ARBA" id="ARBA00009477"/>
    </source>
</evidence>
<comment type="caution">
    <text evidence="3">The sequence shown here is derived from an EMBL/GenBank/DDBJ whole genome shotgun (WGS) entry which is preliminary data.</text>
</comment>
<dbReference type="Gene3D" id="1.10.287.470">
    <property type="entry name" value="Helix hairpin bin"/>
    <property type="match status" value="1"/>
</dbReference>
<dbReference type="GeneID" id="86991550"/>
<dbReference type="InterPro" id="IPR006143">
    <property type="entry name" value="RND_pump_MFP"/>
</dbReference>